<sequence length="63" mass="7453">MKANPNVEPNMTAYLLQFCYTCIDASECTTEDDCRRCAEHYAEQNRMEAESDETRWYLRQVHA</sequence>
<dbReference type="Proteomes" id="UP001580346">
    <property type="component" value="Unassembled WGS sequence"/>
</dbReference>
<protein>
    <recommendedName>
        <fullName evidence="3">YhfH family protein</fullName>
    </recommendedName>
</protein>
<accession>A0ABV5AMZ8</accession>
<dbReference type="RefSeq" id="WP_375352924.1">
    <property type="nucleotide sequence ID" value="NZ_JBHHMI010000001.1"/>
</dbReference>
<organism evidence="1 2">
    <name type="scientific">Paenibacillus enshidis</name>
    <dbReference type="NCBI Taxonomy" id="1458439"/>
    <lineage>
        <taxon>Bacteria</taxon>
        <taxon>Bacillati</taxon>
        <taxon>Bacillota</taxon>
        <taxon>Bacilli</taxon>
        <taxon>Bacillales</taxon>
        <taxon>Paenibacillaceae</taxon>
        <taxon>Paenibacillus</taxon>
    </lineage>
</organism>
<keyword evidence="2" id="KW-1185">Reference proteome</keyword>
<name>A0ABV5AMZ8_9BACL</name>
<evidence type="ECO:0000313" key="1">
    <source>
        <dbReference type="EMBL" id="MFB5265545.1"/>
    </source>
</evidence>
<comment type="caution">
    <text evidence="1">The sequence shown here is derived from an EMBL/GenBank/DDBJ whole genome shotgun (WGS) entry which is preliminary data.</text>
</comment>
<reference evidence="1 2" key="1">
    <citation type="submission" date="2024-09" db="EMBL/GenBank/DDBJ databases">
        <title>Paenibacillus zeirhizospherea sp. nov., isolated from surface of the maize (Zea mays) roots in a horticulture field, Hungary.</title>
        <authorList>
            <person name="Marton D."/>
            <person name="Farkas M."/>
            <person name="Bedics A."/>
            <person name="Toth E."/>
            <person name="Tancsics A."/>
            <person name="Boka K."/>
            <person name="Maroti G."/>
            <person name="Kriszt B."/>
            <person name="Cserhati M."/>
        </authorList>
    </citation>
    <scope>NUCLEOTIDE SEQUENCE [LARGE SCALE GENOMIC DNA]</scope>
    <source>
        <strain evidence="1 2">KCTC 33519</strain>
    </source>
</reference>
<evidence type="ECO:0000313" key="2">
    <source>
        <dbReference type="Proteomes" id="UP001580346"/>
    </source>
</evidence>
<evidence type="ECO:0008006" key="3">
    <source>
        <dbReference type="Google" id="ProtNLM"/>
    </source>
</evidence>
<gene>
    <name evidence="1" type="ORF">ACE41H_01895</name>
</gene>
<proteinExistence type="predicted"/>
<dbReference type="EMBL" id="JBHHMI010000001">
    <property type="protein sequence ID" value="MFB5265545.1"/>
    <property type="molecule type" value="Genomic_DNA"/>
</dbReference>